<dbReference type="RefSeq" id="WP_192375051.1">
    <property type="nucleotide sequence ID" value="NZ_CAJHIV010000001.1"/>
</dbReference>
<dbReference type="InterPro" id="IPR036291">
    <property type="entry name" value="NAD(P)-bd_dom_sf"/>
</dbReference>
<dbReference type="Pfam" id="PF13561">
    <property type="entry name" value="adh_short_C2"/>
    <property type="match status" value="1"/>
</dbReference>
<keyword evidence="3" id="KW-1185">Reference proteome</keyword>
<reference evidence="2 3" key="1">
    <citation type="submission" date="2020-09" db="EMBL/GenBank/DDBJ databases">
        <title>Methylomonas albis sp. nov. and Methylomonas fluvii sp. nov.: Two cold-adapted methanotrophs from the River Elbe and an amended description of Methylovulum psychrotolerans strain Eb1.</title>
        <authorList>
            <person name="Bussmann I.K."/>
            <person name="Klings K.-W."/>
            <person name="Warnstedt J."/>
            <person name="Hoppert M."/>
            <person name="Saborowski A."/>
            <person name="Horn F."/>
            <person name="Liebner S."/>
        </authorList>
    </citation>
    <scope>NUCLEOTIDE SEQUENCE [LARGE SCALE GENOMIC DNA]</scope>
    <source>
        <strain evidence="2 3">EbA</strain>
    </source>
</reference>
<organism evidence="2 3">
    <name type="scientific">Methylomonas albis</name>
    <dbReference type="NCBI Taxonomy" id="1854563"/>
    <lineage>
        <taxon>Bacteria</taxon>
        <taxon>Pseudomonadati</taxon>
        <taxon>Pseudomonadota</taxon>
        <taxon>Gammaproteobacteria</taxon>
        <taxon>Methylococcales</taxon>
        <taxon>Methylococcaceae</taxon>
        <taxon>Methylomonas</taxon>
    </lineage>
</organism>
<evidence type="ECO:0000313" key="2">
    <source>
        <dbReference type="EMBL" id="MBD9356723.1"/>
    </source>
</evidence>
<dbReference type="Gene3D" id="3.40.50.720">
    <property type="entry name" value="NAD(P)-binding Rossmann-like Domain"/>
    <property type="match status" value="1"/>
</dbReference>
<sequence length="251" mass="28014">MVLHRIRRRFKIINVLVTGGASGLGSSITRRLAVTGDYRVYFTFNTSMEEARRIEREFPCTIGIACDFTDQNSVDTLLAKMLEMDLDILINNALTGMKVKHFHQIDFNDVLESFSENVLPTLRITKQAILLFRKKKNGRIITILTSYLANFPPVGLSEYVANKAYLLSLSRSWAGENARHNITSNCVSPSMMQTALISNLDERQIEDIANSSPLKCLVTTNEVADTVFFLATASRHINGVNILINGGVNVV</sequence>
<gene>
    <name evidence="2" type="ORF">IE877_12660</name>
</gene>
<accession>A0ABR9D385</accession>
<comment type="similarity">
    <text evidence="1">Belongs to the short-chain dehydrogenases/reductases (SDR) family.</text>
</comment>
<comment type="caution">
    <text evidence="2">The sequence shown here is derived from an EMBL/GenBank/DDBJ whole genome shotgun (WGS) entry which is preliminary data.</text>
</comment>
<dbReference type="SUPFAM" id="SSF51735">
    <property type="entry name" value="NAD(P)-binding Rossmann-fold domains"/>
    <property type="match status" value="1"/>
</dbReference>
<protein>
    <submittedName>
        <fullName evidence="2">SDR family oxidoreductase</fullName>
    </submittedName>
</protein>
<dbReference type="EMBL" id="JACXSS010000001">
    <property type="protein sequence ID" value="MBD9356723.1"/>
    <property type="molecule type" value="Genomic_DNA"/>
</dbReference>
<name>A0ABR9D385_9GAMM</name>
<dbReference type="PRINTS" id="PR00081">
    <property type="entry name" value="GDHRDH"/>
</dbReference>
<dbReference type="PANTHER" id="PTHR42879">
    <property type="entry name" value="3-OXOACYL-(ACYL-CARRIER-PROTEIN) REDUCTASE"/>
    <property type="match status" value="1"/>
</dbReference>
<evidence type="ECO:0000256" key="1">
    <source>
        <dbReference type="ARBA" id="ARBA00006484"/>
    </source>
</evidence>
<proteinExistence type="inferred from homology"/>
<dbReference type="InterPro" id="IPR050259">
    <property type="entry name" value="SDR"/>
</dbReference>
<dbReference type="CDD" id="cd05233">
    <property type="entry name" value="SDR_c"/>
    <property type="match status" value="1"/>
</dbReference>
<dbReference type="Proteomes" id="UP000652176">
    <property type="component" value="Unassembled WGS sequence"/>
</dbReference>
<dbReference type="InterPro" id="IPR002347">
    <property type="entry name" value="SDR_fam"/>
</dbReference>
<evidence type="ECO:0000313" key="3">
    <source>
        <dbReference type="Proteomes" id="UP000652176"/>
    </source>
</evidence>